<gene>
    <name evidence="2" type="ORF">L3X38_026451</name>
</gene>
<dbReference type="AlphaFoldDB" id="A0AAD4YZG2"/>
<dbReference type="PANTHER" id="PTHR31170:SF17">
    <property type="match status" value="1"/>
</dbReference>
<reference evidence="2 3" key="1">
    <citation type="journal article" date="2022" name="G3 (Bethesda)">
        <title>Whole-genome sequence and methylome profiling of the almond [Prunus dulcis (Mill.) D.A. Webb] cultivar 'Nonpareil'.</title>
        <authorList>
            <person name="D'Amico-Willman K.M."/>
            <person name="Ouma W.Z."/>
            <person name="Meulia T."/>
            <person name="Sideli G.M."/>
            <person name="Gradziel T.M."/>
            <person name="Fresnedo-Ramirez J."/>
        </authorList>
    </citation>
    <scope>NUCLEOTIDE SEQUENCE [LARGE SCALE GENOMIC DNA]</scope>
    <source>
        <strain evidence="2">Clone GOH B32 T37-40</strain>
    </source>
</reference>
<evidence type="ECO:0000313" key="2">
    <source>
        <dbReference type="EMBL" id="KAI5327055.1"/>
    </source>
</evidence>
<keyword evidence="1" id="KW-1133">Transmembrane helix</keyword>
<name>A0AAD4YZG2_PRUDU</name>
<sequence length="361" mass="41841">MGLSTSARNCYAYPLGDLSKEYFVEMMILDGCFLLELFRRVYFNEVGKDDPVFNVSCMREHDDPVFNVSCMQEHLYHDLLLLENQLPWSVLECLNNLTANSPGQRGAFLTLLVLNFFKQSEADLLMLNINLTPQYEILHILDLVRAAIVDGYNPETSNEPVENQQTKRELKLPQRIPNATTLSKAGIKFKKIQKEGECIMNIKFEKGVFKIPVLGIDERTGPLFRNLIAFEQCHRRPRHKITSYAVLMDNLIDSKEDVDFLCDKGILTNWLNPEDAAQFFNKLYNDTTVMGYNYSGLSEKVHDYYKTKWHKFMGILRRDYFSTPWAIISSITALILLALTLLQTLYTIPWPELIFVNFLQY</sequence>
<dbReference type="Pfam" id="PF03140">
    <property type="entry name" value="DUF247"/>
    <property type="match status" value="1"/>
</dbReference>
<keyword evidence="1" id="KW-0472">Membrane</keyword>
<comment type="caution">
    <text evidence="2">The sequence shown here is derived from an EMBL/GenBank/DDBJ whole genome shotgun (WGS) entry which is preliminary data.</text>
</comment>
<accession>A0AAD4YZG2</accession>
<evidence type="ECO:0000313" key="3">
    <source>
        <dbReference type="Proteomes" id="UP001054821"/>
    </source>
</evidence>
<dbReference type="EMBL" id="JAJFAZ020000005">
    <property type="protein sequence ID" value="KAI5327055.1"/>
    <property type="molecule type" value="Genomic_DNA"/>
</dbReference>
<keyword evidence="3" id="KW-1185">Reference proteome</keyword>
<evidence type="ECO:0000256" key="1">
    <source>
        <dbReference type="SAM" id="Phobius"/>
    </source>
</evidence>
<organism evidence="2 3">
    <name type="scientific">Prunus dulcis</name>
    <name type="common">Almond</name>
    <name type="synonym">Amygdalus dulcis</name>
    <dbReference type="NCBI Taxonomy" id="3755"/>
    <lineage>
        <taxon>Eukaryota</taxon>
        <taxon>Viridiplantae</taxon>
        <taxon>Streptophyta</taxon>
        <taxon>Embryophyta</taxon>
        <taxon>Tracheophyta</taxon>
        <taxon>Spermatophyta</taxon>
        <taxon>Magnoliopsida</taxon>
        <taxon>eudicotyledons</taxon>
        <taxon>Gunneridae</taxon>
        <taxon>Pentapetalae</taxon>
        <taxon>rosids</taxon>
        <taxon>fabids</taxon>
        <taxon>Rosales</taxon>
        <taxon>Rosaceae</taxon>
        <taxon>Amygdaloideae</taxon>
        <taxon>Amygdaleae</taxon>
        <taxon>Prunus</taxon>
    </lineage>
</organism>
<dbReference type="InterPro" id="IPR004158">
    <property type="entry name" value="DUF247_pln"/>
</dbReference>
<feature type="transmembrane region" description="Helical" evidence="1">
    <location>
        <begin position="325"/>
        <end position="346"/>
    </location>
</feature>
<keyword evidence="1" id="KW-0812">Transmembrane</keyword>
<dbReference type="Proteomes" id="UP001054821">
    <property type="component" value="Chromosome 5"/>
</dbReference>
<proteinExistence type="predicted"/>
<dbReference type="PANTHER" id="PTHR31170">
    <property type="entry name" value="BNAC04G53230D PROTEIN"/>
    <property type="match status" value="1"/>
</dbReference>
<protein>
    <submittedName>
        <fullName evidence="2">Uncharacterized protein</fullName>
    </submittedName>
</protein>